<evidence type="ECO:0000313" key="1">
    <source>
        <dbReference type="EMBL" id="SHF06197.1"/>
    </source>
</evidence>
<reference evidence="2" key="1">
    <citation type="submission" date="2016-11" db="EMBL/GenBank/DDBJ databases">
        <authorList>
            <person name="Varghese N."/>
            <person name="Submissions S."/>
        </authorList>
    </citation>
    <scope>NUCLEOTIDE SEQUENCE [LARGE SCALE GENOMIC DNA]</scope>
    <source>
        <strain evidence="2">DSM 11792</strain>
    </source>
</reference>
<protein>
    <submittedName>
        <fullName evidence="1">Uncharacterized protein</fullName>
    </submittedName>
</protein>
<dbReference type="Proteomes" id="UP000184196">
    <property type="component" value="Unassembled WGS sequence"/>
</dbReference>
<accession>A0A1M4YKI2</accession>
<name>A0A1M4YKI2_9FIRM</name>
<keyword evidence="2" id="KW-1185">Reference proteome</keyword>
<dbReference type="EMBL" id="FQUW01000014">
    <property type="protein sequence ID" value="SHF06197.1"/>
    <property type="molecule type" value="Genomic_DNA"/>
</dbReference>
<evidence type="ECO:0000313" key="2">
    <source>
        <dbReference type="Proteomes" id="UP000184196"/>
    </source>
</evidence>
<dbReference type="AlphaFoldDB" id="A0A1M4YKI2"/>
<proteinExistence type="predicted"/>
<gene>
    <name evidence="1" type="ORF">SAMN02745218_01360</name>
</gene>
<organism evidence="1 2">
    <name type="scientific">Desulfofundulus australicus DSM 11792</name>
    <dbReference type="NCBI Taxonomy" id="1121425"/>
    <lineage>
        <taxon>Bacteria</taxon>
        <taxon>Bacillati</taxon>
        <taxon>Bacillota</taxon>
        <taxon>Clostridia</taxon>
        <taxon>Eubacteriales</taxon>
        <taxon>Peptococcaceae</taxon>
        <taxon>Desulfofundulus</taxon>
    </lineage>
</organism>
<sequence>MWPVPAGDRSRGLLARPAIRPGATTKTRAHPGCSVYTTPGGVVIWEQLLILVNKEGNRSWEKFLRMILWSGHFWPGW</sequence>